<dbReference type="AlphaFoldDB" id="A0AA43ZDM5"/>
<feature type="compositionally biased region" description="Basic and acidic residues" evidence="1">
    <location>
        <begin position="130"/>
        <end position="140"/>
    </location>
</feature>
<keyword evidence="4" id="KW-1185">Reference proteome</keyword>
<dbReference type="RefSeq" id="WP_167128269.1">
    <property type="nucleotide sequence ID" value="NZ_JAANCM010000004.1"/>
</dbReference>
<dbReference type="Proteomes" id="UP001155840">
    <property type="component" value="Unassembled WGS sequence"/>
</dbReference>
<proteinExistence type="predicted"/>
<feature type="compositionally biased region" description="Basic and acidic residues" evidence="1">
    <location>
        <begin position="112"/>
        <end position="123"/>
    </location>
</feature>
<evidence type="ECO:0000313" key="3">
    <source>
        <dbReference type="EMBL" id="NHT75972.1"/>
    </source>
</evidence>
<evidence type="ECO:0000256" key="1">
    <source>
        <dbReference type="SAM" id="MobiDB-lite"/>
    </source>
</evidence>
<evidence type="ECO:0000313" key="2">
    <source>
        <dbReference type="EMBL" id="NHT75912.1"/>
    </source>
</evidence>
<sequence length="312" mass="35503">MSERGFIAVDRGIFDHGLFDEKHEFSRREAWLWLLCEAEWKPREKYVGSKKIGLDRGQLAHSVRFIAEAWGWHKSKVERFLGRLKTETMIETATETGATIITICNYDRYQSREEGKRDSKRGSSETTPRQPRDKPKEDNKPTNTTSNEVEVVVAREQIQIVVDAYSEMAAASGLPKIATVNDKRRSAIKARIEEHGLNGVLKAIEAIGRSDFCLGKIGSGWKADFDFLLQPSSMIKLIENKYDNRPQARPPPDGLARDAQGRVSMADYTSKILQEMEQRENDGCTIETSYERRDGNRAQQALPLARTEDRQP</sequence>
<dbReference type="EMBL" id="JAANCM010000004">
    <property type="protein sequence ID" value="NHT75912.1"/>
    <property type="molecule type" value="Genomic_DNA"/>
</dbReference>
<evidence type="ECO:0000313" key="4">
    <source>
        <dbReference type="Proteomes" id="UP001155840"/>
    </source>
</evidence>
<protein>
    <submittedName>
        <fullName evidence="2">Uncharacterized protein</fullName>
    </submittedName>
</protein>
<feature type="region of interest" description="Disordered" evidence="1">
    <location>
        <begin position="112"/>
        <end position="149"/>
    </location>
</feature>
<organism evidence="2 4">
    <name type="scientific">Ferranicluibacter rubi</name>
    <dbReference type="NCBI Taxonomy" id="2715133"/>
    <lineage>
        <taxon>Bacteria</taxon>
        <taxon>Pseudomonadati</taxon>
        <taxon>Pseudomonadota</taxon>
        <taxon>Alphaproteobacteria</taxon>
        <taxon>Hyphomicrobiales</taxon>
        <taxon>Rhizobiaceae</taxon>
        <taxon>Ferranicluibacter</taxon>
    </lineage>
</organism>
<name>A0AA43ZDM5_9HYPH</name>
<gene>
    <name evidence="2" type="ORF">G8E10_09155</name>
    <name evidence="3" type="ORF">G8E10_09490</name>
</gene>
<reference evidence="2" key="1">
    <citation type="submission" date="2020-03" db="EMBL/GenBank/DDBJ databases">
        <title>Ferranicluibacter endophyticum gen. nov., sp. nov., a new genus isolated from Rubus ulmifolius Schott. stem.</title>
        <authorList>
            <person name="Roca-Couso R."/>
            <person name="Flores-Felix J.D."/>
            <person name="Igual J.M."/>
            <person name="Rivas R."/>
        </authorList>
    </citation>
    <scope>NUCLEOTIDE SEQUENCE</scope>
    <source>
        <strain evidence="2">CRRU44</strain>
    </source>
</reference>
<accession>A0AA43ZDM5</accession>
<feature type="region of interest" description="Disordered" evidence="1">
    <location>
        <begin position="274"/>
        <end position="312"/>
    </location>
</feature>
<dbReference type="EMBL" id="JAANCM010000004">
    <property type="protein sequence ID" value="NHT75972.1"/>
    <property type="molecule type" value="Genomic_DNA"/>
</dbReference>
<comment type="caution">
    <text evidence="2">The sequence shown here is derived from an EMBL/GenBank/DDBJ whole genome shotgun (WGS) entry which is preliminary data.</text>
</comment>